<dbReference type="SUPFAM" id="SSF103473">
    <property type="entry name" value="MFS general substrate transporter"/>
    <property type="match status" value="1"/>
</dbReference>
<dbReference type="OrthoDB" id="2381825at2"/>
<feature type="transmembrane region" description="Helical" evidence="7">
    <location>
        <begin position="7"/>
        <end position="28"/>
    </location>
</feature>
<dbReference type="InterPro" id="IPR011701">
    <property type="entry name" value="MFS"/>
</dbReference>
<keyword evidence="6 7" id="KW-0472">Membrane</keyword>
<protein>
    <submittedName>
        <fullName evidence="8">MFS transporter</fullName>
    </submittedName>
</protein>
<keyword evidence="2" id="KW-0813">Transport</keyword>
<name>A0A5B8ZA75_CYTDA</name>
<evidence type="ECO:0000256" key="5">
    <source>
        <dbReference type="ARBA" id="ARBA00022989"/>
    </source>
</evidence>
<dbReference type="STRING" id="1742359.GCA_001439625_02992"/>
<evidence type="ECO:0000313" key="9">
    <source>
        <dbReference type="Proteomes" id="UP000321555"/>
    </source>
</evidence>
<feature type="transmembrane region" description="Helical" evidence="7">
    <location>
        <begin position="98"/>
        <end position="124"/>
    </location>
</feature>
<feature type="transmembrane region" description="Helical" evidence="7">
    <location>
        <begin position="366"/>
        <end position="385"/>
    </location>
</feature>
<dbReference type="GO" id="GO:0022857">
    <property type="term" value="F:transmembrane transporter activity"/>
    <property type="evidence" value="ECO:0007669"/>
    <property type="project" value="InterPro"/>
</dbReference>
<feature type="transmembrane region" description="Helical" evidence="7">
    <location>
        <begin position="303"/>
        <end position="322"/>
    </location>
</feature>
<evidence type="ECO:0000256" key="1">
    <source>
        <dbReference type="ARBA" id="ARBA00004651"/>
    </source>
</evidence>
<dbReference type="RefSeq" id="WP_057772609.1">
    <property type="nucleotide sequence ID" value="NZ_CP042593.1"/>
</dbReference>
<evidence type="ECO:0000256" key="2">
    <source>
        <dbReference type="ARBA" id="ARBA00022448"/>
    </source>
</evidence>
<gene>
    <name evidence="8" type="ORF">FSZ17_22580</name>
</gene>
<dbReference type="Pfam" id="PF07690">
    <property type="entry name" value="MFS_1"/>
    <property type="match status" value="1"/>
</dbReference>
<feature type="transmembrane region" description="Helical" evidence="7">
    <location>
        <begin position="279"/>
        <end position="297"/>
    </location>
</feature>
<dbReference type="Gene3D" id="1.20.1250.20">
    <property type="entry name" value="MFS general substrate transporter like domains"/>
    <property type="match status" value="1"/>
</dbReference>
<evidence type="ECO:0000256" key="4">
    <source>
        <dbReference type="ARBA" id="ARBA00022692"/>
    </source>
</evidence>
<dbReference type="CDD" id="cd06173">
    <property type="entry name" value="MFS_MefA_like"/>
    <property type="match status" value="1"/>
</dbReference>
<proteinExistence type="predicted"/>
<accession>A0A5B8ZA75</accession>
<dbReference type="PANTHER" id="PTHR43266:SF7">
    <property type="entry name" value="TRANSPORTER, PUTATIVE-RELATED"/>
    <property type="match status" value="1"/>
</dbReference>
<evidence type="ECO:0000256" key="7">
    <source>
        <dbReference type="SAM" id="Phobius"/>
    </source>
</evidence>
<reference evidence="9" key="1">
    <citation type="submission" date="2019-08" db="EMBL/GenBank/DDBJ databases">
        <authorList>
            <person name="Zheng X."/>
        </authorList>
    </citation>
    <scope>NUCLEOTIDE SEQUENCE [LARGE SCALE GENOMIC DNA]</scope>
    <source>
        <strain evidence="9">FJAT-25496</strain>
    </source>
</reference>
<keyword evidence="3" id="KW-1003">Cell membrane</keyword>
<evidence type="ECO:0000256" key="3">
    <source>
        <dbReference type="ARBA" id="ARBA00022475"/>
    </source>
</evidence>
<evidence type="ECO:0000313" key="8">
    <source>
        <dbReference type="EMBL" id="QED49834.1"/>
    </source>
</evidence>
<evidence type="ECO:0000256" key="6">
    <source>
        <dbReference type="ARBA" id="ARBA00023136"/>
    </source>
</evidence>
<feature type="transmembrane region" description="Helical" evidence="7">
    <location>
        <begin position="205"/>
        <end position="230"/>
    </location>
</feature>
<feature type="transmembrane region" description="Helical" evidence="7">
    <location>
        <begin position="250"/>
        <end position="267"/>
    </location>
</feature>
<comment type="subcellular location">
    <subcellularLocation>
        <location evidence="1">Cell membrane</location>
        <topology evidence="1">Multi-pass membrane protein</topology>
    </subcellularLocation>
</comment>
<keyword evidence="9" id="KW-1185">Reference proteome</keyword>
<sequence>MWTNKNVWIILTGELVAGLGLWMGIIGNLEFMQEKVPSDFMKSVILAIGLLAGIAVGPLAGRITDQKRKKTVMIYAGLGRMVSVIFMFIALYMDSVIWLVAFVISIQMAAAFYFPALQAAIPLIVEGKNLLRMNGVHMNVATVARILGTSLAGILLVVMSLFMLYLSSFIAYFLLFVFTLFLKIDEPTEQKNTVKQKSKGSFKDVLPVIKGLPIVLMTLILTLIPLLFLGGFNLMVINISEIHDDQMIKGIIYAAEGISFMLGAFVVKKISDRWSPYSIMFFFSLIVGFAQISLFFVEMKIVAVAAFAIVGFSLGCFFPTAATIFQTRMPKEYHGRFFSFRNMLERVMFQVVLLGTGFLLDLVGLQIMVVIFGMISVGLSGFFYFRFKRHSKEEDTKKAVSL</sequence>
<dbReference type="GO" id="GO:0005886">
    <property type="term" value="C:plasma membrane"/>
    <property type="evidence" value="ECO:0007669"/>
    <property type="project" value="UniProtKB-SubCell"/>
</dbReference>
<dbReference type="AlphaFoldDB" id="A0A5B8ZA75"/>
<feature type="transmembrane region" description="Helical" evidence="7">
    <location>
        <begin position="40"/>
        <end position="60"/>
    </location>
</feature>
<keyword evidence="5 7" id="KW-1133">Transmembrane helix</keyword>
<dbReference type="Proteomes" id="UP000321555">
    <property type="component" value="Chromosome"/>
</dbReference>
<dbReference type="KEGG" id="bda:FSZ17_22580"/>
<dbReference type="PANTHER" id="PTHR43266">
    <property type="entry name" value="MACROLIDE-EFFLUX PROTEIN"/>
    <property type="match status" value="1"/>
</dbReference>
<organism evidence="8 9">
    <name type="scientific">Cytobacillus dafuensis</name>
    <name type="common">Bacillus dafuensis</name>
    <dbReference type="NCBI Taxonomy" id="1742359"/>
    <lineage>
        <taxon>Bacteria</taxon>
        <taxon>Bacillati</taxon>
        <taxon>Bacillota</taxon>
        <taxon>Bacilli</taxon>
        <taxon>Bacillales</taxon>
        <taxon>Bacillaceae</taxon>
        <taxon>Cytobacillus</taxon>
    </lineage>
</organism>
<dbReference type="EMBL" id="CP042593">
    <property type="protein sequence ID" value="QED49834.1"/>
    <property type="molecule type" value="Genomic_DNA"/>
</dbReference>
<keyword evidence="4 7" id="KW-0812">Transmembrane</keyword>
<dbReference type="InterPro" id="IPR036259">
    <property type="entry name" value="MFS_trans_sf"/>
</dbReference>